<dbReference type="GO" id="GO:0016717">
    <property type="term" value="F:oxidoreductase activity, acting on paired donors, with oxidation of a pair of donors resulting in the reduction of molecular oxygen to two molecules of water"/>
    <property type="evidence" value="ECO:0007669"/>
    <property type="project" value="TreeGrafter"/>
</dbReference>
<feature type="transmembrane region" description="Helical" evidence="1">
    <location>
        <begin position="158"/>
        <end position="180"/>
    </location>
</feature>
<reference evidence="3 4" key="1">
    <citation type="submission" date="2020-06" db="EMBL/GenBank/DDBJ databases">
        <title>Complete genome of Azosprillum oryzae KACC14407.</title>
        <authorList>
            <person name="Kim M."/>
            <person name="Park Y.-J."/>
            <person name="Shin J.-H."/>
        </authorList>
    </citation>
    <scope>NUCLEOTIDE SEQUENCE [LARGE SCALE GENOMIC DNA]</scope>
    <source>
        <strain evidence="3 4">KACC 14407</strain>
        <plasmid evidence="3 4">unnamed4</plasmid>
    </source>
</reference>
<feature type="transmembrane region" description="Helical" evidence="1">
    <location>
        <begin position="200"/>
        <end position="221"/>
    </location>
</feature>
<dbReference type="GO" id="GO:0006629">
    <property type="term" value="P:lipid metabolic process"/>
    <property type="evidence" value="ECO:0007669"/>
    <property type="project" value="InterPro"/>
</dbReference>
<accession>A0A6N1AG78</accession>
<dbReference type="CDD" id="cd03507">
    <property type="entry name" value="Delta12-FADS-like"/>
    <property type="match status" value="1"/>
</dbReference>
<evidence type="ECO:0000313" key="4">
    <source>
        <dbReference type="Proteomes" id="UP000509702"/>
    </source>
</evidence>
<keyword evidence="1" id="KW-1133">Transmembrane helix</keyword>
<dbReference type="GO" id="GO:0016020">
    <property type="term" value="C:membrane"/>
    <property type="evidence" value="ECO:0007669"/>
    <property type="project" value="TreeGrafter"/>
</dbReference>
<organism evidence="3 4">
    <name type="scientific">Azospirillum oryzae</name>
    <dbReference type="NCBI Taxonomy" id="286727"/>
    <lineage>
        <taxon>Bacteria</taxon>
        <taxon>Pseudomonadati</taxon>
        <taxon>Pseudomonadota</taxon>
        <taxon>Alphaproteobacteria</taxon>
        <taxon>Rhodospirillales</taxon>
        <taxon>Azospirillaceae</taxon>
        <taxon>Azospirillum</taxon>
    </lineage>
</organism>
<dbReference type="Pfam" id="PF00487">
    <property type="entry name" value="FA_desaturase"/>
    <property type="match status" value="1"/>
</dbReference>
<keyword evidence="4" id="KW-1185">Reference proteome</keyword>
<feature type="domain" description="Fatty acid desaturase" evidence="2">
    <location>
        <begin position="62"/>
        <end position="304"/>
    </location>
</feature>
<dbReference type="PANTHER" id="PTHR19353">
    <property type="entry name" value="FATTY ACID DESATURASE 2"/>
    <property type="match status" value="1"/>
</dbReference>
<evidence type="ECO:0000259" key="2">
    <source>
        <dbReference type="Pfam" id="PF00487"/>
    </source>
</evidence>
<proteinExistence type="predicted"/>
<dbReference type="InterPro" id="IPR012171">
    <property type="entry name" value="Fatty_acid_desaturase"/>
</dbReference>
<evidence type="ECO:0000313" key="3">
    <source>
        <dbReference type="EMBL" id="QKS50675.1"/>
    </source>
</evidence>
<keyword evidence="1" id="KW-0472">Membrane</keyword>
<sequence length="338" mass="38520">MLPRDDVSIGNDGQALLRNRLRPYQTPILTRSLAQLATSVLPFIGCWALMVLSLDISYAVTLLLAIPAAGFLVRIFIIQHDCGHGAFFRSRRVNDAVGTLCGVMTLTPYANWRRQHAGHHANWNNLDRRNSGYDIYSSCLTLSEYNALDRRERLFHRLLRHPVMALILLPPLVFLMLYRFPFDTPPDWRRERLSVHTTNLMIAVVLLALAAWLGVGTVLLVQLPITILAGIAGVWLFSVQHRFEHTLWVRQEEWDPELAALQGSSYLRLPGILKWFTGNIGFHHIHHLNPRIPNYRLEECHRHFPVLQEVPALTLGAALAGGRLWLWDEAHGKLVPFP</sequence>
<keyword evidence="3" id="KW-0614">Plasmid</keyword>
<dbReference type="InterPro" id="IPR005804">
    <property type="entry name" value="FA_desaturase_dom"/>
</dbReference>
<keyword evidence="1" id="KW-0812">Transmembrane</keyword>
<feature type="transmembrane region" description="Helical" evidence="1">
    <location>
        <begin position="28"/>
        <end position="50"/>
    </location>
</feature>
<dbReference type="AlphaFoldDB" id="A0A6N1AG78"/>
<feature type="transmembrane region" description="Helical" evidence="1">
    <location>
        <begin position="56"/>
        <end position="77"/>
    </location>
</feature>
<dbReference type="Proteomes" id="UP000509702">
    <property type="component" value="Plasmid unnamed4"/>
</dbReference>
<geneLocation type="plasmid" evidence="3 4">
    <name>unnamed4</name>
</geneLocation>
<dbReference type="KEGG" id="aoz:HUE56_08475"/>
<name>A0A6N1AG78_9PROT</name>
<protein>
    <submittedName>
        <fullName evidence="3">Fatty acid desaturase</fullName>
    </submittedName>
</protein>
<dbReference type="PANTHER" id="PTHR19353:SF73">
    <property type="entry name" value="FATTY ACID DESATURASE"/>
    <property type="match status" value="1"/>
</dbReference>
<gene>
    <name evidence="3" type="ORF">HUE56_08475</name>
</gene>
<dbReference type="OrthoDB" id="9769653at2"/>
<evidence type="ECO:0000256" key="1">
    <source>
        <dbReference type="SAM" id="Phobius"/>
    </source>
</evidence>
<dbReference type="EMBL" id="CP054618">
    <property type="protein sequence ID" value="QKS50675.1"/>
    <property type="molecule type" value="Genomic_DNA"/>
</dbReference>